<keyword evidence="3" id="KW-1185">Reference proteome</keyword>
<reference evidence="3" key="1">
    <citation type="journal article" date="2017" name="Nat. Ecol. Evol.">
        <title>Genome expansion and lineage-specific genetic innovations in the forest pathogenic fungi Armillaria.</title>
        <authorList>
            <person name="Sipos G."/>
            <person name="Prasanna A.N."/>
            <person name="Walter M.C."/>
            <person name="O'Connor E."/>
            <person name="Balint B."/>
            <person name="Krizsan K."/>
            <person name="Kiss B."/>
            <person name="Hess J."/>
            <person name="Varga T."/>
            <person name="Slot J."/>
            <person name="Riley R."/>
            <person name="Boka B."/>
            <person name="Rigling D."/>
            <person name="Barry K."/>
            <person name="Lee J."/>
            <person name="Mihaltcheva S."/>
            <person name="LaButti K."/>
            <person name="Lipzen A."/>
            <person name="Waldron R."/>
            <person name="Moloney N.M."/>
            <person name="Sperisen C."/>
            <person name="Kredics L."/>
            <person name="Vagvoelgyi C."/>
            <person name="Patrignani A."/>
            <person name="Fitzpatrick D."/>
            <person name="Nagy I."/>
            <person name="Doyle S."/>
            <person name="Anderson J.B."/>
            <person name="Grigoriev I.V."/>
            <person name="Gueldener U."/>
            <person name="Muensterkoetter M."/>
            <person name="Nagy L.G."/>
        </authorList>
    </citation>
    <scope>NUCLEOTIDE SEQUENCE [LARGE SCALE GENOMIC DNA]</scope>
    <source>
        <strain evidence="3">C18/9</strain>
    </source>
</reference>
<sequence>MSSSATPVMPFVTVKAVITQLCQNLSITAADNMPQLHEYTKYLETHKDKLIKDKELKETIFSAHHTVEKKYCTDALKQPIHKVLKTITGWVQSEHHSVEVVPPASAPTGPCCETPITRSKGKAHTLKKSPAIVDSGSESEDGEPDKIPQMSLFRVLTDGILKMSIDDDNSKPAPSKAVKPSKGKPVDAVAGKKRKESSKAAVSKRYYKDSDHDSKRSHHSFPHPSAHEYYSSHTHGRSDRRASTALGLVSTVSGEGGNAALSEALRWTPWGMALDGLRIESPEHLARLENTVLGDLVVLHHTIFSAERQRTFLLSELSGIQGALSAASHEACSPDVASPADSGCDAVASTPVILEPACF</sequence>
<evidence type="ECO:0000313" key="3">
    <source>
        <dbReference type="Proteomes" id="UP000219338"/>
    </source>
</evidence>
<dbReference type="AlphaFoldDB" id="A0A284REF7"/>
<name>A0A284REF7_ARMOS</name>
<evidence type="ECO:0000256" key="1">
    <source>
        <dbReference type="SAM" id="MobiDB-lite"/>
    </source>
</evidence>
<gene>
    <name evidence="2" type="ORF">ARMOST_10451</name>
</gene>
<protein>
    <submittedName>
        <fullName evidence="2">Uncharacterized protein</fullName>
    </submittedName>
</protein>
<feature type="region of interest" description="Disordered" evidence="1">
    <location>
        <begin position="164"/>
        <end position="241"/>
    </location>
</feature>
<accession>A0A284REF7</accession>
<organism evidence="2 3">
    <name type="scientific">Armillaria ostoyae</name>
    <name type="common">Armillaria root rot fungus</name>
    <dbReference type="NCBI Taxonomy" id="47428"/>
    <lineage>
        <taxon>Eukaryota</taxon>
        <taxon>Fungi</taxon>
        <taxon>Dikarya</taxon>
        <taxon>Basidiomycota</taxon>
        <taxon>Agaricomycotina</taxon>
        <taxon>Agaricomycetes</taxon>
        <taxon>Agaricomycetidae</taxon>
        <taxon>Agaricales</taxon>
        <taxon>Marasmiineae</taxon>
        <taxon>Physalacriaceae</taxon>
        <taxon>Armillaria</taxon>
    </lineage>
</organism>
<dbReference type="Proteomes" id="UP000219338">
    <property type="component" value="Unassembled WGS sequence"/>
</dbReference>
<dbReference type="OrthoDB" id="3039715at2759"/>
<proteinExistence type="predicted"/>
<feature type="compositionally biased region" description="Low complexity" evidence="1">
    <location>
        <begin position="171"/>
        <end position="180"/>
    </location>
</feature>
<dbReference type="EMBL" id="FUEG01000007">
    <property type="protein sequence ID" value="SJL07108.1"/>
    <property type="molecule type" value="Genomic_DNA"/>
</dbReference>
<evidence type="ECO:0000313" key="2">
    <source>
        <dbReference type="EMBL" id="SJL07108.1"/>
    </source>
</evidence>
<feature type="region of interest" description="Disordered" evidence="1">
    <location>
        <begin position="101"/>
        <end position="149"/>
    </location>
</feature>